<evidence type="ECO:0000256" key="6">
    <source>
        <dbReference type="ARBA" id="ARBA00022801"/>
    </source>
</evidence>
<evidence type="ECO:0000256" key="7">
    <source>
        <dbReference type="ARBA" id="ARBA00022833"/>
    </source>
</evidence>
<dbReference type="AlphaFoldDB" id="A0A9X1SVP4"/>
<dbReference type="GO" id="GO:0008270">
    <property type="term" value="F:zinc ion binding"/>
    <property type="evidence" value="ECO:0007669"/>
    <property type="project" value="UniProtKB-KW"/>
</dbReference>
<keyword evidence="3" id="KW-0479">Metal-binding</keyword>
<dbReference type="GO" id="GO:0000703">
    <property type="term" value="F:oxidized pyrimidine nucleobase lesion DNA N-glycosylase activity"/>
    <property type="evidence" value="ECO:0007669"/>
    <property type="project" value="TreeGrafter"/>
</dbReference>
<dbReference type="PANTHER" id="PTHR42697">
    <property type="entry name" value="ENDONUCLEASE 8"/>
    <property type="match status" value="1"/>
</dbReference>
<evidence type="ECO:0000256" key="8">
    <source>
        <dbReference type="ARBA" id="ARBA00023125"/>
    </source>
</evidence>
<evidence type="ECO:0000259" key="17">
    <source>
        <dbReference type="PROSITE" id="PS51068"/>
    </source>
</evidence>
<dbReference type="GO" id="GO:0006284">
    <property type="term" value="P:base-excision repair"/>
    <property type="evidence" value="ECO:0007669"/>
    <property type="project" value="InterPro"/>
</dbReference>
<dbReference type="PROSITE" id="PS51066">
    <property type="entry name" value="ZF_FPG_2"/>
    <property type="match status" value="1"/>
</dbReference>
<dbReference type="InterPro" id="IPR044090">
    <property type="entry name" value="Nei2_N"/>
</dbReference>
<sequence length="295" mass="33181">MPEGDVVLRTARRLDAALAGRRLIKADLRWPSLAGENLKGLEVLEVVAIGKHLLMRMEQNATLHSHLRMEGSWHVHRTGEPWRRPRAEHEIRAVLANQEWTAIGHHLGMMDLIATDREDTLVGHLGPDILAPGWDLKQATQRVRDQGEREIGLVLLDQRVIAGIGTFFMSEAAFLRGVNPWTPTSEVAKLEELVRLAHRLMVVNVNRAVQVTTGNARKGQESYVHARSGRPCRRCGSTIRVAPLGEPPNERPVFWCPHCQPGVVPTDDGRPRRPLGAIQRTSPRTPPRQRSPYRR</sequence>
<dbReference type="Pfam" id="PF01149">
    <property type="entry name" value="Fapy_DNA_glyco"/>
    <property type="match status" value="1"/>
</dbReference>
<evidence type="ECO:0000256" key="9">
    <source>
        <dbReference type="ARBA" id="ARBA00023204"/>
    </source>
</evidence>
<keyword evidence="19" id="KW-1185">Reference proteome</keyword>
<reference evidence="18" key="1">
    <citation type="submission" date="2021-11" db="EMBL/GenBank/DDBJ databases">
        <title>Streptomyces corallinus and Kineosporia corallina sp. nov., two new coral-derived marine actinobacteria.</title>
        <authorList>
            <person name="Buangrab K."/>
            <person name="Sutthacheep M."/>
            <person name="Yeemin T."/>
            <person name="Harunari E."/>
            <person name="Igarashi Y."/>
            <person name="Sripreechasak P."/>
            <person name="Kanchanasin P."/>
            <person name="Tanasupawat S."/>
            <person name="Phongsopitanun W."/>
        </authorList>
    </citation>
    <scope>NUCLEOTIDE SEQUENCE</scope>
    <source>
        <strain evidence="18">JCM 31032</strain>
    </source>
</reference>
<keyword evidence="5 14" id="KW-0863">Zinc-finger</keyword>
<keyword evidence="6" id="KW-0378">Hydrolase</keyword>
<feature type="domain" description="FPG-type" evidence="16">
    <location>
        <begin position="223"/>
        <end position="261"/>
    </location>
</feature>
<dbReference type="PROSITE" id="PS01242">
    <property type="entry name" value="ZF_FPG_1"/>
    <property type="match status" value="1"/>
</dbReference>
<dbReference type="InterPro" id="IPR012319">
    <property type="entry name" value="FPG_cat"/>
</dbReference>
<dbReference type="CDD" id="cd08971">
    <property type="entry name" value="AcNei2_N"/>
    <property type="match status" value="1"/>
</dbReference>
<keyword evidence="7" id="KW-0862">Zinc</keyword>
<name>A0A9X1SVP4_9ACTN</name>
<evidence type="ECO:0000256" key="11">
    <source>
        <dbReference type="ARBA" id="ARBA00023268"/>
    </source>
</evidence>
<accession>A0A9X1SVP4</accession>
<dbReference type="Gene3D" id="1.10.8.50">
    <property type="match status" value="1"/>
</dbReference>
<comment type="similarity">
    <text evidence="1">Belongs to the FPG family.</text>
</comment>
<protein>
    <recommendedName>
        <fullName evidence="2">DNA-(apurinic or apyrimidinic site) lyase</fullName>
        <ecNumber evidence="2">4.2.99.18</ecNumber>
    </recommendedName>
</protein>
<comment type="catalytic activity">
    <reaction evidence="13">
        <text>2'-deoxyribonucleotide-(2'-deoxyribose 5'-phosphate)-2'-deoxyribonucleotide-DNA = a 3'-end 2'-deoxyribonucleotide-(2,3-dehydro-2,3-deoxyribose 5'-phosphate)-DNA + a 5'-end 5'-phospho-2'-deoxyribonucleoside-DNA + H(+)</text>
        <dbReference type="Rhea" id="RHEA:66592"/>
        <dbReference type="Rhea" id="RHEA-COMP:13180"/>
        <dbReference type="Rhea" id="RHEA-COMP:16897"/>
        <dbReference type="Rhea" id="RHEA-COMP:17067"/>
        <dbReference type="ChEBI" id="CHEBI:15378"/>
        <dbReference type="ChEBI" id="CHEBI:136412"/>
        <dbReference type="ChEBI" id="CHEBI:157695"/>
        <dbReference type="ChEBI" id="CHEBI:167181"/>
        <dbReference type="EC" id="4.2.99.18"/>
    </reaction>
</comment>
<dbReference type="InterPro" id="IPR015886">
    <property type="entry name" value="H2TH_FPG"/>
</dbReference>
<comment type="caution">
    <text evidence="18">The sequence shown here is derived from an EMBL/GenBank/DDBJ whole genome shotgun (WGS) entry which is preliminary data.</text>
</comment>
<proteinExistence type="inferred from homology"/>
<dbReference type="EMBL" id="JAJOMB010000013">
    <property type="protein sequence ID" value="MCD5313884.1"/>
    <property type="molecule type" value="Genomic_DNA"/>
</dbReference>
<dbReference type="SMART" id="SM00898">
    <property type="entry name" value="Fapy_DNA_glyco"/>
    <property type="match status" value="1"/>
</dbReference>
<evidence type="ECO:0000256" key="2">
    <source>
        <dbReference type="ARBA" id="ARBA00012720"/>
    </source>
</evidence>
<organism evidence="18 19">
    <name type="scientific">Kineosporia babensis</name>
    <dbReference type="NCBI Taxonomy" id="499548"/>
    <lineage>
        <taxon>Bacteria</taxon>
        <taxon>Bacillati</taxon>
        <taxon>Actinomycetota</taxon>
        <taxon>Actinomycetes</taxon>
        <taxon>Kineosporiales</taxon>
        <taxon>Kineosporiaceae</taxon>
        <taxon>Kineosporia</taxon>
    </lineage>
</organism>
<dbReference type="InterPro" id="IPR015887">
    <property type="entry name" value="DNA_glyclase_Znf_dom_DNA_BS"/>
</dbReference>
<feature type="region of interest" description="Disordered" evidence="15">
    <location>
        <begin position="265"/>
        <end position="295"/>
    </location>
</feature>
<evidence type="ECO:0000256" key="3">
    <source>
        <dbReference type="ARBA" id="ARBA00022723"/>
    </source>
</evidence>
<keyword evidence="4" id="KW-0227">DNA damage</keyword>
<gene>
    <name evidence="18" type="ORF">LR394_23530</name>
</gene>
<evidence type="ECO:0000256" key="10">
    <source>
        <dbReference type="ARBA" id="ARBA00023239"/>
    </source>
</evidence>
<dbReference type="Pfam" id="PF06831">
    <property type="entry name" value="H2TH"/>
    <property type="match status" value="1"/>
</dbReference>
<evidence type="ECO:0000313" key="18">
    <source>
        <dbReference type="EMBL" id="MCD5313884.1"/>
    </source>
</evidence>
<keyword evidence="10" id="KW-0456">Lyase</keyword>
<evidence type="ECO:0000256" key="15">
    <source>
        <dbReference type="SAM" id="MobiDB-lite"/>
    </source>
</evidence>
<evidence type="ECO:0000256" key="14">
    <source>
        <dbReference type="PROSITE-ProRule" id="PRU00391"/>
    </source>
</evidence>
<dbReference type="RefSeq" id="WP_231445748.1">
    <property type="nucleotide sequence ID" value="NZ_JAJOMB010000013.1"/>
</dbReference>
<evidence type="ECO:0000256" key="4">
    <source>
        <dbReference type="ARBA" id="ARBA00022763"/>
    </source>
</evidence>
<dbReference type="EC" id="4.2.99.18" evidence="2"/>
<dbReference type="SUPFAM" id="SSF81624">
    <property type="entry name" value="N-terminal domain of MutM-like DNA repair proteins"/>
    <property type="match status" value="1"/>
</dbReference>
<evidence type="ECO:0000256" key="1">
    <source>
        <dbReference type="ARBA" id="ARBA00009409"/>
    </source>
</evidence>
<dbReference type="SMART" id="SM01232">
    <property type="entry name" value="H2TH"/>
    <property type="match status" value="1"/>
</dbReference>
<evidence type="ECO:0000256" key="13">
    <source>
        <dbReference type="ARBA" id="ARBA00044632"/>
    </source>
</evidence>
<keyword evidence="9" id="KW-0234">DNA repair</keyword>
<dbReference type="Gene3D" id="3.20.190.10">
    <property type="entry name" value="MutM-like, N-terminal"/>
    <property type="match status" value="1"/>
</dbReference>
<keyword evidence="12" id="KW-0326">Glycosidase</keyword>
<evidence type="ECO:0000259" key="16">
    <source>
        <dbReference type="PROSITE" id="PS51066"/>
    </source>
</evidence>
<evidence type="ECO:0000256" key="12">
    <source>
        <dbReference type="ARBA" id="ARBA00023295"/>
    </source>
</evidence>
<dbReference type="InterPro" id="IPR000214">
    <property type="entry name" value="Znf_DNA_glyclase/AP_lyase"/>
</dbReference>
<keyword evidence="8" id="KW-0238">DNA-binding</keyword>
<dbReference type="InterPro" id="IPR035937">
    <property type="entry name" value="FPG_N"/>
</dbReference>
<dbReference type="GO" id="GO:0003684">
    <property type="term" value="F:damaged DNA binding"/>
    <property type="evidence" value="ECO:0007669"/>
    <property type="project" value="InterPro"/>
</dbReference>
<dbReference type="PROSITE" id="PS51068">
    <property type="entry name" value="FPG_CAT"/>
    <property type="match status" value="1"/>
</dbReference>
<keyword evidence="11" id="KW-0511">Multifunctional enzyme</keyword>
<dbReference type="GO" id="GO:0140078">
    <property type="term" value="F:class I DNA-(apurinic or apyrimidinic site) endonuclease activity"/>
    <property type="evidence" value="ECO:0007669"/>
    <property type="project" value="UniProtKB-EC"/>
</dbReference>
<evidence type="ECO:0000256" key="5">
    <source>
        <dbReference type="ARBA" id="ARBA00022771"/>
    </source>
</evidence>
<evidence type="ECO:0000313" key="19">
    <source>
        <dbReference type="Proteomes" id="UP001138997"/>
    </source>
</evidence>
<dbReference type="SUPFAM" id="SSF46946">
    <property type="entry name" value="S13-like H2TH domain"/>
    <property type="match status" value="1"/>
</dbReference>
<dbReference type="Proteomes" id="UP001138997">
    <property type="component" value="Unassembled WGS sequence"/>
</dbReference>
<dbReference type="PANTHER" id="PTHR42697:SF1">
    <property type="entry name" value="ENDONUCLEASE 8"/>
    <property type="match status" value="1"/>
</dbReference>
<dbReference type="InterPro" id="IPR010979">
    <property type="entry name" value="Ribosomal_uS13-like_H2TH"/>
</dbReference>
<dbReference type="SUPFAM" id="SSF57716">
    <property type="entry name" value="Glucocorticoid receptor-like (DNA-binding domain)"/>
    <property type="match status" value="1"/>
</dbReference>
<feature type="domain" description="Formamidopyrimidine-DNA glycosylase catalytic" evidence="17">
    <location>
        <begin position="2"/>
        <end position="162"/>
    </location>
</feature>